<dbReference type="AlphaFoldDB" id="A0A9N8V8X4"/>
<dbReference type="GO" id="GO:0045333">
    <property type="term" value="P:cellular respiration"/>
    <property type="evidence" value="ECO:0007669"/>
    <property type="project" value="InterPro"/>
</dbReference>
<name>A0A9N8V8X4_9GLOM</name>
<dbReference type="PANTHER" id="PTHR12901">
    <property type="entry name" value="SPERM PROTEIN HOMOLOG"/>
    <property type="match status" value="1"/>
</dbReference>
<dbReference type="InterPro" id="IPR044996">
    <property type="entry name" value="COQ10-like"/>
</dbReference>
<dbReference type="SUPFAM" id="SSF55961">
    <property type="entry name" value="Bet v1-like"/>
    <property type="match status" value="1"/>
</dbReference>
<comment type="function">
    <text evidence="3">Required for the function of coenzyme Q in the respiratory chain. May serve as a chaperone or may be involved in the transport of Q6 from its site of synthesis to the catalytic sites of the respiratory complexes.</text>
</comment>
<evidence type="ECO:0000256" key="1">
    <source>
        <dbReference type="ARBA" id="ARBA00006885"/>
    </source>
</evidence>
<accession>A0A9N8V8X4</accession>
<dbReference type="PANTHER" id="PTHR12901:SF10">
    <property type="entry name" value="COENZYME Q-BINDING PROTEIN COQ10, MITOCHONDRIAL"/>
    <property type="match status" value="1"/>
</dbReference>
<evidence type="ECO:0000259" key="4">
    <source>
        <dbReference type="Pfam" id="PF03364"/>
    </source>
</evidence>
<dbReference type="Proteomes" id="UP000789342">
    <property type="component" value="Unassembled WGS sequence"/>
</dbReference>
<organism evidence="5 6">
    <name type="scientific">Acaulospora morrowiae</name>
    <dbReference type="NCBI Taxonomy" id="94023"/>
    <lineage>
        <taxon>Eukaryota</taxon>
        <taxon>Fungi</taxon>
        <taxon>Fungi incertae sedis</taxon>
        <taxon>Mucoromycota</taxon>
        <taxon>Glomeromycotina</taxon>
        <taxon>Glomeromycetes</taxon>
        <taxon>Diversisporales</taxon>
        <taxon>Acaulosporaceae</taxon>
        <taxon>Acaulospora</taxon>
    </lineage>
</organism>
<evidence type="ECO:0000313" key="5">
    <source>
        <dbReference type="EMBL" id="CAG8444451.1"/>
    </source>
</evidence>
<comment type="similarity">
    <text evidence="1">Belongs to the COQ10 family.</text>
</comment>
<dbReference type="Gene3D" id="3.30.530.20">
    <property type="match status" value="1"/>
</dbReference>
<dbReference type="Pfam" id="PF03364">
    <property type="entry name" value="Polyketide_cyc"/>
    <property type="match status" value="1"/>
</dbReference>
<dbReference type="InterPro" id="IPR023393">
    <property type="entry name" value="START-like_dom_sf"/>
</dbReference>
<dbReference type="EMBL" id="CAJVPV010000140">
    <property type="protein sequence ID" value="CAG8444451.1"/>
    <property type="molecule type" value="Genomic_DNA"/>
</dbReference>
<sequence length="218" mass="24799">MITSILRSSLKPKGFFSIHPAKNVSRLLQYAQTRSSTCQKRSFFNLSDNLSSRSSYTGYKVVGYTQEQLYDVVSNIDEYHMFIPFCTNSKVLKTKHFDVKKILTAALEVNFVGFSETYVSEVTCERPRYVQAIASSDALFRHLTTLWQFTPHEASPSMHCNLNFSLEFEFASPIHAQLAKTFFGQVSDLMVTAFEKRCEEIYGPPAPDPHTLSDTFGE</sequence>
<dbReference type="GO" id="GO:0048039">
    <property type="term" value="F:ubiquinone binding"/>
    <property type="evidence" value="ECO:0007669"/>
    <property type="project" value="InterPro"/>
</dbReference>
<comment type="subunit">
    <text evidence="2">Interacts with coenzyme Q.</text>
</comment>
<dbReference type="OrthoDB" id="292693at2759"/>
<evidence type="ECO:0000313" key="6">
    <source>
        <dbReference type="Proteomes" id="UP000789342"/>
    </source>
</evidence>
<keyword evidence="6" id="KW-1185">Reference proteome</keyword>
<feature type="domain" description="Coenzyme Q-binding protein COQ10 START" evidence="4">
    <location>
        <begin position="62"/>
        <end position="195"/>
    </location>
</feature>
<reference evidence="5" key="1">
    <citation type="submission" date="2021-06" db="EMBL/GenBank/DDBJ databases">
        <authorList>
            <person name="Kallberg Y."/>
            <person name="Tangrot J."/>
            <person name="Rosling A."/>
        </authorList>
    </citation>
    <scope>NUCLEOTIDE SEQUENCE</scope>
    <source>
        <strain evidence="5">CL551</strain>
    </source>
</reference>
<evidence type="ECO:0000256" key="3">
    <source>
        <dbReference type="ARBA" id="ARBA00024947"/>
    </source>
</evidence>
<dbReference type="InterPro" id="IPR005031">
    <property type="entry name" value="COQ10_START"/>
</dbReference>
<comment type="caution">
    <text evidence="5">The sequence shown here is derived from an EMBL/GenBank/DDBJ whole genome shotgun (WGS) entry which is preliminary data.</text>
</comment>
<evidence type="ECO:0000256" key="2">
    <source>
        <dbReference type="ARBA" id="ARBA00011814"/>
    </source>
</evidence>
<proteinExistence type="inferred from homology"/>
<protein>
    <submittedName>
        <fullName evidence="5">572_t:CDS:1</fullName>
    </submittedName>
</protein>
<dbReference type="CDD" id="cd07813">
    <property type="entry name" value="COQ10p_like"/>
    <property type="match status" value="1"/>
</dbReference>
<dbReference type="GO" id="GO:0005739">
    <property type="term" value="C:mitochondrion"/>
    <property type="evidence" value="ECO:0007669"/>
    <property type="project" value="TreeGrafter"/>
</dbReference>
<gene>
    <name evidence="5" type="ORF">AMORRO_LOCUS517</name>
</gene>